<dbReference type="InterPro" id="IPR036249">
    <property type="entry name" value="Thioredoxin-like_sf"/>
</dbReference>
<feature type="domain" description="Thioredoxin" evidence="4">
    <location>
        <begin position="53"/>
        <end position="131"/>
    </location>
</feature>
<organism evidence="5 6">
    <name type="scientific">Paraoerskovia marina</name>
    <dbReference type="NCBI Taxonomy" id="545619"/>
    <lineage>
        <taxon>Bacteria</taxon>
        <taxon>Bacillati</taxon>
        <taxon>Actinomycetota</taxon>
        <taxon>Actinomycetes</taxon>
        <taxon>Micrococcales</taxon>
        <taxon>Cellulomonadaceae</taxon>
        <taxon>Paraoerskovia</taxon>
    </lineage>
</organism>
<name>A0A1H1PRD0_9CELL</name>
<evidence type="ECO:0000256" key="2">
    <source>
        <dbReference type="ARBA" id="ARBA00023284"/>
    </source>
</evidence>
<gene>
    <name evidence="5" type="ORF">SAMN04489860_0884</name>
</gene>
<evidence type="ECO:0000256" key="1">
    <source>
        <dbReference type="ARBA" id="ARBA00008987"/>
    </source>
</evidence>
<dbReference type="RefSeq" id="WP_083371728.1">
    <property type="nucleotide sequence ID" value="NZ_LT629776.1"/>
</dbReference>
<keyword evidence="6" id="KW-1185">Reference proteome</keyword>
<dbReference type="EMBL" id="LT629776">
    <property type="protein sequence ID" value="SDS13822.1"/>
    <property type="molecule type" value="Genomic_DNA"/>
</dbReference>
<evidence type="ECO:0000256" key="3">
    <source>
        <dbReference type="SAM" id="Phobius"/>
    </source>
</evidence>
<dbReference type="Proteomes" id="UP000185663">
    <property type="component" value="Chromosome I"/>
</dbReference>
<dbReference type="eggNOG" id="COG0526">
    <property type="taxonomic scope" value="Bacteria"/>
</dbReference>
<dbReference type="InterPro" id="IPR013766">
    <property type="entry name" value="Thioredoxin_domain"/>
</dbReference>
<dbReference type="AlphaFoldDB" id="A0A1H1PRD0"/>
<evidence type="ECO:0000259" key="4">
    <source>
        <dbReference type="Pfam" id="PF00085"/>
    </source>
</evidence>
<accession>A0A1H1PRD0</accession>
<dbReference type="GO" id="GO:0005737">
    <property type="term" value="C:cytoplasm"/>
    <property type="evidence" value="ECO:0007669"/>
    <property type="project" value="TreeGrafter"/>
</dbReference>
<comment type="similarity">
    <text evidence="1">Belongs to the thioredoxin family.</text>
</comment>
<sequence length="154" mass="16384">MTDNLWMLLAVLALSVVVGVWWRSRQGVVRTSDTGPAQRAGAAPWAHLGLPHDRIVLMQMSAEICSACRQTARVLSEVAAADEGVVHVELDVAEHRDLAAALRVLRTPTVVVVGTDGTEVVRASGAMTPTQAREAVARARAEISTPAQNTGAER</sequence>
<keyword evidence="3" id="KW-0472">Membrane</keyword>
<dbReference type="PANTHER" id="PTHR45663:SF11">
    <property type="entry name" value="GEO12009P1"/>
    <property type="match status" value="1"/>
</dbReference>
<dbReference type="CDD" id="cd02947">
    <property type="entry name" value="TRX_family"/>
    <property type="match status" value="1"/>
</dbReference>
<keyword evidence="3" id="KW-0812">Transmembrane</keyword>
<protein>
    <submittedName>
        <fullName evidence="5">Thioredoxin</fullName>
    </submittedName>
</protein>
<keyword evidence="3" id="KW-1133">Transmembrane helix</keyword>
<dbReference type="Pfam" id="PF00085">
    <property type="entry name" value="Thioredoxin"/>
    <property type="match status" value="1"/>
</dbReference>
<dbReference type="Gene3D" id="3.40.30.10">
    <property type="entry name" value="Glutaredoxin"/>
    <property type="match status" value="1"/>
</dbReference>
<dbReference type="SUPFAM" id="SSF52833">
    <property type="entry name" value="Thioredoxin-like"/>
    <property type="match status" value="1"/>
</dbReference>
<evidence type="ECO:0000313" key="5">
    <source>
        <dbReference type="EMBL" id="SDS13822.1"/>
    </source>
</evidence>
<dbReference type="GO" id="GO:0015035">
    <property type="term" value="F:protein-disulfide reductase activity"/>
    <property type="evidence" value="ECO:0007669"/>
    <property type="project" value="TreeGrafter"/>
</dbReference>
<feature type="transmembrane region" description="Helical" evidence="3">
    <location>
        <begin position="6"/>
        <end position="22"/>
    </location>
</feature>
<dbReference type="STRING" id="545619.SAMN04489860_0884"/>
<evidence type="ECO:0000313" key="6">
    <source>
        <dbReference type="Proteomes" id="UP000185663"/>
    </source>
</evidence>
<dbReference type="PANTHER" id="PTHR45663">
    <property type="entry name" value="GEO12009P1"/>
    <property type="match status" value="1"/>
</dbReference>
<keyword evidence="2" id="KW-0676">Redox-active center</keyword>
<proteinExistence type="inferred from homology"/>
<reference evidence="5 6" key="1">
    <citation type="submission" date="2016-10" db="EMBL/GenBank/DDBJ databases">
        <authorList>
            <person name="de Groot N.N."/>
        </authorList>
    </citation>
    <scope>NUCLEOTIDE SEQUENCE [LARGE SCALE GENOMIC DNA]</scope>
    <source>
        <strain evidence="5 6">DSM 22126</strain>
    </source>
</reference>
<dbReference type="OrthoDB" id="1495530at2"/>